<dbReference type="GO" id="GO:0003700">
    <property type="term" value="F:DNA-binding transcription factor activity"/>
    <property type="evidence" value="ECO:0007669"/>
    <property type="project" value="InterPro"/>
</dbReference>
<gene>
    <name evidence="2" type="ORF">ENO36_00950</name>
</gene>
<comment type="caution">
    <text evidence="2">The sequence shown here is derived from an EMBL/GenBank/DDBJ whole genome shotgun (WGS) entry which is preliminary data.</text>
</comment>
<protein>
    <submittedName>
        <fullName evidence="2">LysR family transcriptional regulator</fullName>
    </submittedName>
</protein>
<proteinExistence type="predicted"/>
<name>A0A7C2YL06_9CREN</name>
<dbReference type="PANTHER" id="PTHR30432:SF1">
    <property type="entry name" value="DNA-BINDING TRANSCRIPTIONAL DUAL REGULATOR MODE"/>
    <property type="match status" value="1"/>
</dbReference>
<organism evidence="2">
    <name type="scientific">Fervidicoccus fontis</name>
    <dbReference type="NCBI Taxonomy" id="683846"/>
    <lineage>
        <taxon>Archaea</taxon>
        <taxon>Thermoproteota</taxon>
        <taxon>Thermoprotei</taxon>
        <taxon>Fervidicoccales</taxon>
        <taxon>Fervidicoccaceae</taxon>
        <taxon>Fervidicoccus</taxon>
    </lineage>
</organism>
<dbReference type="PANTHER" id="PTHR30432">
    <property type="entry name" value="TRANSCRIPTIONAL REGULATOR MODE"/>
    <property type="match status" value="1"/>
</dbReference>
<evidence type="ECO:0000259" key="1">
    <source>
        <dbReference type="Pfam" id="PF00126"/>
    </source>
</evidence>
<reference evidence="2" key="1">
    <citation type="journal article" date="2020" name="mSystems">
        <title>Genome- and Community-Level Interaction Insights into Carbon Utilization and Element Cycling Functions of Hydrothermarchaeota in Hydrothermal Sediment.</title>
        <authorList>
            <person name="Zhou Z."/>
            <person name="Liu Y."/>
            <person name="Xu W."/>
            <person name="Pan J."/>
            <person name="Luo Z.H."/>
            <person name="Li M."/>
        </authorList>
    </citation>
    <scope>NUCLEOTIDE SEQUENCE [LARGE SCALE GENOMIC DNA]</scope>
    <source>
        <strain evidence="2">SpSt-1259</strain>
    </source>
</reference>
<dbReference type="InterPro" id="IPR036388">
    <property type="entry name" value="WH-like_DNA-bd_sf"/>
</dbReference>
<dbReference type="Gene3D" id="1.10.10.10">
    <property type="entry name" value="Winged helix-like DNA-binding domain superfamily/Winged helix DNA-binding domain"/>
    <property type="match status" value="1"/>
</dbReference>
<dbReference type="AlphaFoldDB" id="A0A7C2YL06"/>
<dbReference type="InterPro" id="IPR051815">
    <property type="entry name" value="Molybdate_resp_trans_reg"/>
</dbReference>
<sequence>MQVILISENRNLFDAKIEILITSKGIVVGGKGLAELLREIEESGSLRSAAKKMGMNYKRAWLKIKMAEAKAMVPLVERRRGRGGYVLSDEGKEFLRVYEEVESKLKDCGFI</sequence>
<dbReference type="SUPFAM" id="SSF46785">
    <property type="entry name" value="Winged helix' DNA-binding domain"/>
    <property type="match status" value="1"/>
</dbReference>
<feature type="domain" description="HTH lysR-type" evidence="1">
    <location>
        <begin position="35"/>
        <end position="92"/>
    </location>
</feature>
<dbReference type="InterPro" id="IPR036390">
    <property type="entry name" value="WH_DNA-bd_sf"/>
</dbReference>
<dbReference type="EMBL" id="DSFE01000028">
    <property type="protein sequence ID" value="HEU97412.1"/>
    <property type="molecule type" value="Genomic_DNA"/>
</dbReference>
<dbReference type="Proteomes" id="UP000885664">
    <property type="component" value="Unassembled WGS sequence"/>
</dbReference>
<accession>A0A7C2YL06</accession>
<dbReference type="InterPro" id="IPR000847">
    <property type="entry name" value="LysR_HTH_N"/>
</dbReference>
<evidence type="ECO:0000313" key="2">
    <source>
        <dbReference type="EMBL" id="HEU97412.1"/>
    </source>
</evidence>
<dbReference type="Pfam" id="PF00126">
    <property type="entry name" value="HTH_1"/>
    <property type="match status" value="1"/>
</dbReference>